<keyword evidence="4" id="KW-1185">Reference proteome</keyword>
<evidence type="ECO:0000313" key="3">
    <source>
        <dbReference type="EMBL" id="KAK0526843.1"/>
    </source>
</evidence>
<dbReference type="PANTHER" id="PTHR37992:SF1">
    <property type="entry name" value="DUF1774-DOMAIN-CONTAINING PROTEIN"/>
    <property type="match status" value="1"/>
</dbReference>
<evidence type="ECO:0000256" key="2">
    <source>
        <dbReference type="SAM" id="Phobius"/>
    </source>
</evidence>
<feature type="transmembrane region" description="Helical" evidence="2">
    <location>
        <begin position="177"/>
        <end position="200"/>
    </location>
</feature>
<protein>
    <submittedName>
        <fullName evidence="3">Uncharacterized protein</fullName>
    </submittedName>
</protein>
<feature type="transmembrane region" description="Helical" evidence="2">
    <location>
        <begin position="75"/>
        <end position="96"/>
    </location>
</feature>
<sequence>MVEPRPPTSQPQPQAHAPTPAALPDPEHAFRLDAATITQQHHSLPKRDFLFQPHAYALVPPMSDAQHKHLVRIQVATPLSVLVSLAALVITSVLIHPGLADVSAKHVNYLTPASSFLLPYWALIFLLQVGYCILIVVSRKQETKKLILSGVGVRLALANFGLALWAIFWVLDAHWSFLAGEVILALMAVVLTATIGILNFKFHPDVKHPLDWLFVHVPLKLFLVVLLQVDLWQQLAIILRWDLNLGPGSGKTDGAGPGLWQSFGIITGIGGLLPALWIFGTVDFTWAAAGIFLHLAILFRGGNGHPNLSHRRPEIIAAVILAIAMQAVALFSGIAWTRLQKRQEGQIALPTTEEDQRRGLLAAPASSSSRAGAGAGAGPSSGTAIQAGSSSRGTVGVGVTDIETGAGVEEEEEAYRDEPRVTRTLGHS</sequence>
<reference evidence="3" key="1">
    <citation type="journal article" date="2023" name="PhytoFront">
        <title>Draft Genome Resources of Seven Strains of Tilletia horrida, Causal Agent of Kernel Smut of Rice.</title>
        <authorList>
            <person name="Khanal S."/>
            <person name="Antony Babu S."/>
            <person name="Zhou X.G."/>
        </authorList>
    </citation>
    <scope>NUCLEOTIDE SEQUENCE</scope>
    <source>
        <strain evidence="3">TX3</strain>
    </source>
</reference>
<feature type="transmembrane region" description="Helical" evidence="2">
    <location>
        <begin position="146"/>
        <end position="171"/>
    </location>
</feature>
<feature type="compositionally biased region" description="Pro residues" evidence="1">
    <location>
        <begin position="1"/>
        <end position="10"/>
    </location>
</feature>
<dbReference type="EMBL" id="JAPDMQ010000336">
    <property type="protein sequence ID" value="KAK0526843.1"/>
    <property type="molecule type" value="Genomic_DNA"/>
</dbReference>
<evidence type="ECO:0000313" key="4">
    <source>
        <dbReference type="Proteomes" id="UP001176521"/>
    </source>
</evidence>
<comment type="caution">
    <text evidence="3">The sequence shown here is derived from an EMBL/GenBank/DDBJ whole genome shotgun (WGS) entry which is preliminary data.</text>
</comment>
<name>A0AAN6G826_9BASI</name>
<dbReference type="InterPro" id="IPR013920">
    <property type="entry name" value="DUF1774_fun"/>
</dbReference>
<dbReference type="Proteomes" id="UP001176521">
    <property type="component" value="Unassembled WGS sequence"/>
</dbReference>
<feature type="compositionally biased region" description="Low complexity" evidence="1">
    <location>
        <begin position="11"/>
        <end position="24"/>
    </location>
</feature>
<dbReference type="PANTHER" id="PTHR37992">
    <property type="entry name" value="EXPRESSED PROTEIN"/>
    <property type="match status" value="1"/>
</dbReference>
<feature type="region of interest" description="Disordered" evidence="1">
    <location>
        <begin position="1"/>
        <end position="25"/>
    </location>
</feature>
<feature type="compositionally biased region" description="Low complexity" evidence="1">
    <location>
        <begin position="359"/>
        <end position="372"/>
    </location>
</feature>
<organism evidence="3 4">
    <name type="scientific">Tilletia horrida</name>
    <dbReference type="NCBI Taxonomy" id="155126"/>
    <lineage>
        <taxon>Eukaryota</taxon>
        <taxon>Fungi</taxon>
        <taxon>Dikarya</taxon>
        <taxon>Basidiomycota</taxon>
        <taxon>Ustilaginomycotina</taxon>
        <taxon>Exobasidiomycetes</taxon>
        <taxon>Tilletiales</taxon>
        <taxon>Tilletiaceae</taxon>
        <taxon>Tilletia</taxon>
    </lineage>
</organism>
<feature type="compositionally biased region" description="Low complexity" evidence="1">
    <location>
        <begin position="380"/>
        <end position="400"/>
    </location>
</feature>
<accession>A0AAN6G826</accession>
<feature type="transmembrane region" description="Helical" evidence="2">
    <location>
        <begin position="259"/>
        <end position="279"/>
    </location>
</feature>
<feature type="transmembrane region" description="Helical" evidence="2">
    <location>
        <begin position="116"/>
        <end position="137"/>
    </location>
</feature>
<feature type="transmembrane region" description="Helical" evidence="2">
    <location>
        <begin position="221"/>
        <end position="239"/>
    </location>
</feature>
<dbReference type="AlphaFoldDB" id="A0AAN6G826"/>
<keyword evidence="2" id="KW-0812">Transmembrane</keyword>
<feature type="transmembrane region" description="Helical" evidence="2">
    <location>
        <begin position="315"/>
        <end position="336"/>
    </location>
</feature>
<keyword evidence="2" id="KW-1133">Transmembrane helix</keyword>
<feature type="region of interest" description="Disordered" evidence="1">
    <location>
        <begin position="348"/>
        <end position="428"/>
    </location>
</feature>
<feature type="transmembrane region" description="Helical" evidence="2">
    <location>
        <begin position="286"/>
        <end position="303"/>
    </location>
</feature>
<keyword evidence="2" id="KW-0472">Membrane</keyword>
<gene>
    <name evidence="3" type="ORF">OC842_005051</name>
</gene>
<proteinExistence type="predicted"/>
<evidence type="ECO:0000256" key="1">
    <source>
        <dbReference type="SAM" id="MobiDB-lite"/>
    </source>
</evidence>